<protein>
    <submittedName>
        <fullName evidence="3">Conserved protein containing a Zn-ribbon-like motif, possibly RNA-binding</fullName>
    </submittedName>
</protein>
<dbReference type="Gene3D" id="1.10.3300.10">
    <property type="entry name" value="Jann2411-like domain"/>
    <property type="match status" value="1"/>
</dbReference>
<dbReference type="RefSeq" id="WP_091302427.1">
    <property type="nucleotide sequence ID" value="NZ_FMDN01000030.1"/>
</dbReference>
<evidence type="ECO:0000313" key="4">
    <source>
        <dbReference type="Proteomes" id="UP000199408"/>
    </source>
</evidence>
<organism evidence="3 4">
    <name type="scientific">Micromonospora halophytica</name>
    <dbReference type="NCBI Taxonomy" id="47864"/>
    <lineage>
        <taxon>Bacteria</taxon>
        <taxon>Bacillati</taxon>
        <taxon>Actinomycetota</taxon>
        <taxon>Actinomycetes</taxon>
        <taxon>Micromonosporales</taxon>
        <taxon>Micromonosporaceae</taxon>
        <taxon>Micromonospora</taxon>
    </lineage>
</organism>
<gene>
    <name evidence="3" type="ORF">GA0070560_13025</name>
</gene>
<dbReference type="Pfam" id="PF11706">
    <property type="entry name" value="zf-CGNR"/>
    <property type="match status" value="1"/>
</dbReference>
<dbReference type="OrthoDB" id="123307at2"/>
<evidence type="ECO:0000313" key="3">
    <source>
        <dbReference type="EMBL" id="SCG69308.1"/>
    </source>
</evidence>
<reference evidence="4" key="1">
    <citation type="submission" date="2016-06" db="EMBL/GenBank/DDBJ databases">
        <authorList>
            <person name="Varghese N."/>
        </authorList>
    </citation>
    <scope>NUCLEOTIDE SEQUENCE [LARGE SCALE GENOMIC DNA]</scope>
    <source>
        <strain evidence="4">DSM 43171</strain>
    </source>
</reference>
<dbReference type="InterPro" id="IPR021005">
    <property type="entry name" value="Znf_CGNR"/>
</dbReference>
<evidence type="ECO:0000259" key="2">
    <source>
        <dbReference type="Pfam" id="PF11706"/>
    </source>
</evidence>
<feature type="region of interest" description="Disordered" evidence="1">
    <location>
        <begin position="164"/>
        <end position="200"/>
    </location>
</feature>
<dbReference type="EMBL" id="FMDN01000030">
    <property type="protein sequence ID" value="SCG69308.1"/>
    <property type="molecule type" value="Genomic_DNA"/>
</dbReference>
<dbReference type="STRING" id="47864.GA0070560_13025"/>
<sequence>MEVSPGVRLLLDFVNTYDVESGVYALPSFLASERLAGLGPAAPAVELWEGLRAVLTLHTEPSGEQDAVAGLNALLGAAPLTVRLDAHGGAELVPVPGLRGAAGLTALVAAAVAGACADGSWARVKACSMENCRWVYFDRSPAGRRRWCDMAVCGSRAKMRAYRAAKRGQAGPPGATHAPAGAEEAGTGGVRQLPRRGEAR</sequence>
<dbReference type="InterPro" id="IPR023286">
    <property type="entry name" value="ABATE_dom_sf"/>
</dbReference>
<dbReference type="Proteomes" id="UP000199408">
    <property type="component" value="Unassembled WGS sequence"/>
</dbReference>
<proteinExistence type="predicted"/>
<dbReference type="PANTHER" id="PTHR35525:SF3">
    <property type="entry name" value="BLL6575 PROTEIN"/>
    <property type="match status" value="1"/>
</dbReference>
<feature type="compositionally biased region" description="Low complexity" evidence="1">
    <location>
        <begin position="170"/>
        <end position="185"/>
    </location>
</feature>
<dbReference type="PANTHER" id="PTHR35525">
    <property type="entry name" value="BLL6575 PROTEIN"/>
    <property type="match status" value="1"/>
</dbReference>
<accession>A0A1C5JFM4</accession>
<dbReference type="InterPro" id="IPR010852">
    <property type="entry name" value="ABATE"/>
</dbReference>
<evidence type="ECO:0000256" key="1">
    <source>
        <dbReference type="SAM" id="MobiDB-lite"/>
    </source>
</evidence>
<name>A0A1C5JFM4_9ACTN</name>
<dbReference type="AlphaFoldDB" id="A0A1C5JFM4"/>
<feature type="domain" description="Zinc finger CGNR" evidence="2">
    <location>
        <begin position="123"/>
        <end position="164"/>
    </location>
</feature>
<dbReference type="SUPFAM" id="SSF160904">
    <property type="entry name" value="Jann2411-like"/>
    <property type="match status" value="1"/>
</dbReference>
<keyword evidence="4" id="KW-1185">Reference proteome</keyword>
<dbReference type="Pfam" id="PF07336">
    <property type="entry name" value="ABATE"/>
    <property type="match status" value="1"/>
</dbReference>